<accession>A0A1I4ES00</accession>
<proteinExistence type="predicted"/>
<dbReference type="RefSeq" id="WP_092963074.1">
    <property type="nucleotide sequence ID" value="NZ_FOSQ01000018.1"/>
</dbReference>
<keyword evidence="2" id="KW-1185">Reference proteome</keyword>
<dbReference type="PANTHER" id="PTHR40036">
    <property type="entry name" value="MACROCIN O-METHYLTRANSFERASE"/>
    <property type="match status" value="1"/>
</dbReference>
<dbReference type="STRING" id="1123062.SAMN02745775_11865"/>
<dbReference type="OrthoDB" id="9811332at2"/>
<gene>
    <name evidence="1" type="ORF">SAMN02745775_11865</name>
</gene>
<dbReference type="InterPro" id="IPR029063">
    <property type="entry name" value="SAM-dependent_MTases_sf"/>
</dbReference>
<dbReference type="Pfam" id="PF13578">
    <property type="entry name" value="Methyltransf_24"/>
    <property type="match status" value="1"/>
</dbReference>
<dbReference type="Proteomes" id="UP000199473">
    <property type="component" value="Unassembled WGS sequence"/>
</dbReference>
<dbReference type="AlphaFoldDB" id="A0A1I4ES00"/>
<protein>
    <recommendedName>
        <fullName evidence="3">Methyltransferase domain-containing protein</fullName>
    </recommendedName>
</protein>
<dbReference type="InterPro" id="IPR008884">
    <property type="entry name" value="TylF_MeTrfase"/>
</dbReference>
<name>A0A1I4ES00_9PROT</name>
<evidence type="ECO:0008006" key="3">
    <source>
        <dbReference type="Google" id="ProtNLM"/>
    </source>
</evidence>
<organism evidence="1 2">
    <name type="scientific">Falsiroseomonas stagni DSM 19981</name>
    <dbReference type="NCBI Taxonomy" id="1123062"/>
    <lineage>
        <taxon>Bacteria</taxon>
        <taxon>Pseudomonadati</taxon>
        <taxon>Pseudomonadota</taxon>
        <taxon>Alphaproteobacteria</taxon>
        <taxon>Acetobacterales</taxon>
        <taxon>Roseomonadaceae</taxon>
        <taxon>Falsiroseomonas</taxon>
    </lineage>
</organism>
<dbReference type="PANTHER" id="PTHR40036:SF1">
    <property type="entry name" value="MACROCIN O-METHYLTRANSFERASE"/>
    <property type="match status" value="1"/>
</dbReference>
<evidence type="ECO:0000313" key="1">
    <source>
        <dbReference type="EMBL" id="SFL08488.1"/>
    </source>
</evidence>
<reference evidence="1 2" key="1">
    <citation type="submission" date="2016-10" db="EMBL/GenBank/DDBJ databases">
        <authorList>
            <person name="de Groot N.N."/>
        </authorList>
    </citation>
    <scope>NUCLEOTIDE SEQUENCE [LARGE SCALE GENOMIC DNA]</scope>
    <source>
        <strain evidence="1 2">DSM 19981</strain>
    </source>
</reference>
<evidence type="ECO:0000313" key="2">
    <source>
        <dbReference type="Proteomes" id="UP000199473"/>
    </source>
</evidence>
<dbReference type="Gene3D" id="3.40.50.150">
    <property type="entry name" value="Vaccinia Virus protein VP39"/>
    <property type="match status" value="1"/>
</dbReference>
<sequence>MDGSNAELDQERYAAFLMASLPALAAAPVARGRYGCLDAALAAAPREGFGVELGVWRGRSLRRSARQQPWRHFHGFDSLVGFPQDGRPDWQQDFAIPAAPRLPRNCTFHEGFFDQTVRRFAATATAPVALLNLDCDIYISAHQGLVGLAPLIAPGTAIHLDEAVNYDTWLFNEMLALFRFLEQTGLDIRWIARSGRVRDLPETLRFLEACRYPRWADDVAAGFGRPAAGVLVPRGADWPAVPPGLGARLAARTAAHHTRSQSRADCDPEDPIAPPLPAWRRWLARLR</sequence>
<dbReference type="EMBL" id="FOSQ01000018">
    <property type="protein sequence ID" value="SFL08488.1"/>
    <property type="molecule type" value="Genomic_DNA"/>
</dbReference>